<accession>A0AAE4AME9</accession>
<reference evidence="1" key="1">
    <citation type="submission" date="2023-07" db="EMBL/GenBank/DDBJ databases">
        <title>Genomic Encyclopedia of Type Strains, Phase IV (KMG-IV): sequencing the most valuable type-strain genomes for metagenomic binning, comparative biology and taxonomic classification.</title>
        <authorList>
            <person name="Goeker M."/>
        </authorList>
    </citation>
    <scope>NUCLEOTIDE SEQUENCE</scope>
    <source>
        <strain evidence="1">DSM 24202</strain>
    </source>
</reference>
<dbReference type="EMBL" id="JAUSVL010000001">
    <property type="protein sequence ID" value="MDQ0289224.1"/>
    <property type="molecule type" value="Genomic_DNA"/>
</dbReference>
<dbReference type="Proteomes" id="UP001238163">
    <property type="component" value="Unassembled WGS sequence"/>
</dbReference>
<evidence type="ECO:0000313" key="2">
    <source>
        <dbReference type="Proteomes" id="UP001238163"/>
    </source>
</evidence>
<dbReference type="RefSeq" id="WP_307260591.1">
    <property type="nucleotide sequence ID" value="NZ_JAUSVL010000001.1"/>
</dbReference>
<sequence>MSPDEAYRELAQQLRRLERLNPDLTATEVERLNLLAEQSGQQFFGLAAEQVERLVTLYRTCAVKISGENILAEYFECIENSSRLLAQGGEISQPEPAPTTFSKALVPAQTLTALDRCMVLSRAVVPHALGKAADAFRRRNEVVETVLELAFRVLWRMDAARACQWFLDFFARHDGQLDPDVIRDALTVVLEAPGPIPRDFLAWAERWSADPNLLEYWPNVTRKADRLLCRHGMRAWRDSAPARIAPLAHLRLLVDQRRLDDTQLLSWLRKALNDLGESVLRFMALDESLATSQKDWKTAALVGELRRMTALYPVVMLAADLILTLPDGSEKLALAFMGLAGQGREQWDQRVEQFAVRVIRRMFITDMRDGRKPLATIQRLTFGDLVAFKRACAELDIVQEQFDSIKQRERVIAILASFYASYRHASFLATEVSRRYRSLMRLLHEDYLRQHLPAEELDGILRRGVITELAGMASAARRYLARRRDFASSLEEMLAAKMDFELHVRTQRLAVFRQIMPG</sequence>
<protein>
    <submittedName>
        <fullName evidence="1">Uncharacterized protein</fullName>
    </submittedName>
</protein>
<evidence type="ECO:0000313" key="1">
    <source>
        <dbReference type="EMBL" id="MDQ0289224.1"/>
    </source>
</evidence>
<keyword evidence="2" id="KW-1185">Reference proteome</keyword>
<dbReference type="AlphaFoldDB" id="A0AAE4AME9"/>
<organism evidence="1 2">
    <name type="scientific">Oligosphaera ethanolica</name>
    <dbReference type="NCBI Taxonomy" id="760260"/>
    <lineage>
        <taxon>Bacteria</taxon>
        <taxon>Pseudomonadati</taxon>
        <taxon>Lentisphaerota</taxon>
        <taxon>Oligosphaeria</taxon>
        <taxon>Oligosphaerales</taxon>
        <taxon>Oligosphaeraceae</taxon>
        <taxon>Oligosphaera</taxon>
    </lineage>
</organism>
<gene>
    <name evidence="1" type="ORF">J3R75_001331</name>
</gene>
<comment type="caution">
    <text evidence="1">The sequence shown here is derived from an EMBL/GenBank/DDBJ whole genome shotgun (WGS) entry which is preliminary data.</text>
</comment>
<proteinExistence type="predicted"/>
<name>A0AAE4AME9_9BACT</name>